<keyword evidence="1" id="KW-0812">Transmembrane</keyword>
<evidence type="ECO:0000313" key="3">
    <source>
        <dbReference type="Proteomes" id="UP000076969"/>
    </source>
</evidence>
<reference evidence="3" key="1">
    <citation type="journal article" date="2016" name="Syst. Appl. Microbiol.">
        <title>Thermococcus piezophilus sp. nov., a novel hyperthermophilic and piezophilic archaeon with a broad pressure range for growth, isolated from a deepest hydrothermal vent at the Mid-Cayman Rise.</title>
        <authorList>
            <person name="Dalmasso C."/>
            <person name="Oger P."/>
            <person name="Selva G."/>
            <person name="Courtine D."/>
            <person name="L'Haridon S."/>
            <person name="Garlaschelli A."/>
            <person name="Roussel E."/>
            <person name="Miyazaki J."/>
            <person name="Reveillaud J."/>
            <person name="Jebbar M."/>
            <person name="Takai K."/>
            <person name="Maignien L."/>
            <person name="Alain K."/>
        </authorList>
    </citation>
    <scope>NUCLEOTIDE SEQUENCE [LARGE SCALE GENOMIC DNA]</scope>
    <source>
        <strain evidence="3">CDGS</strain>
    </source>
</reference>
<keyword evidence="3" id="KW-1185">Reference proteome</keyword>
<dbReference type="GeneID" id="28495266"/>
<evidence type="ECO:0000313" key="2">
    <source>
        <dbReference type="EMBL" id="ANF22374.1"/>
    </source>
</evidence>
<dbReference type="RefSeq" id="WP_068665007.1">
    <property type="nucleotide sequence ID" value="NZ_CP015520.1"/>
</dbReference>
<dbReference type="KEGG" id="tpie:A7C91_03690"/>
<dbReference type="OrthoDB" id="103686at2157"/>
<gene>
    <name evidence="2" type="ORF">A7C91_03690</name>
</gene>
<keyword evidence="1" id="KW-0472">Membrane</keyword>
<organism evidence="2 3">
    <name type="scientific">Thermococcus piezophilus</name>
    <dbReference type="NCBI Taxonomy" id="1712654"/>
    <lineage>
        <taxon>Archaea</taxon>
        <taxon>Methanobacteriati</taxon>
        <taxon>Methanobacteriota</taxon>
        <taxon>Thermococci</taxon>
        <taxon>Thermococcales</taxon>
        <taxon>Thermococcaceae</taxon>
        <taxon>Thermococcus</taxon>
    </lineage>
</organism>
<accession>A0A172WG01</accession>
<feature type="transmembrane region" description="Helical" evidence="1">
    <location>
        <begin position="92"/>
        <end position="108"/>
    </location>
</feature>
<feature type="transmembrane region" description="Helical" evidence="1">
    <location>
        <begin position="63"/>
        <end position="80"/>
    </location>
</feature>
<name>A0A172WG01_9EURY</name>
<evidence type="ECO:0000256" key="1">
    <source>
        <dbReference type="SAM" id="Phobius"/>
    </source>
</evidence>
<dbReference type="AlphaFoldDB" id="A0A172WG01"/>
<feature type="transmembrane region" description="Helical" evidence="1">
    <location>
        <begin position="38"/>
        <end position="56"/>
    </location>
</feature>
<dbReference type="EMBL" id="CP015520">
    <property type="protein sequence ID" value="ANF22374.1"/>
    <property type="molecule type" value="Genomic_DNA"/>
</dbReference>
<feature type="transmembrane region" description="Helical" evidence="1">
    <location>
        <begin position="120"/>
        <end position="139"/>
    </location>
</feature>
<keyword evidence="1" id="KW-1133">Transmembrane helix</keyword>
<proteinExistence type="predicted"/>
<protein>
    <submittedName>
        <fullName evidence="2">Uncharacterized protein</fullName>
    </submittedName>
</protein>
<dbReference type="STRING" id="1712654.A7C91_03690"/>
<sequence length="141" mass="15766">MRIKRRLFSVIPLALLFALLVRIDGRTLFLIPLGLMGIQWYFIGSLFLVTVGAFLIYTRTGGLYGLAIIVLTLLAIEMGYLDRERAPKEHYFVVLAVVVLAFPIYLLMESISPALPRLEVTTLASFLLIALYVFAKAVAES</sequence>
<dbReference type="Proteomes" id="UP000076969">
    <property type="component" value="Chromosome"/>
</dbReference>